<dbReference type="SUPFAM" id="SSF69304">
    <property type="entry name" value="Tricorn protease N-terminal domain"/>
    <property type="match status" value="1"/>
</dbReference>
<protein>
    <recommendedName>
        <fullName evidence="4">Peptidase MA-like domain-containing protein</fullName>
    </recommendedName>
</protein>
<dbReference type="PANTHER" id="PTHR36842">
    <property type="entry name" value="PROTEIN TOLB HOMOLOG"/>
    <property type="match status" value="1"/>
</dbReference>
<dbReference type="OrthoDB" id="9799878at2"/>
<comment type="caution">
    <text evidence="2">The sequence shown here is derived from an EMBL/GenBank/DDBJ whole genome shotgun (WGS) entry which is preliminary data.</text>
</comment>
<organism evidence="2 3">
    <name type="scientific">Ancylomarina longa</name>
    <dbReference type="NCBI Taxonomy" id="2487017"/>
    <lineage>
        <taxon>Bacteria</taxon>
        <taxon>Pseudomonadati</taxon>
        <taxon>Bacteroidota</taxon>
        <taxon>Bacteroidia</taxon>
        <taxon>Marinilabiliales</taxon>
        <taxon>Marinifilaceae</taxon>
        <taxon>Ancylomarina</taxon>
    </lineage>
</organism>
<evidence type="ECO:0008006" key="4">
    <source>
        <dbReference type="Google" id="ProtNLM"/>
    </source>
</evidence>
<reference evidence="2 3" key="1">
    <citation type="submission" date="2018-11" db="EMBL/GenBank/DDBJ databases">
        <title>Parancylomarina longa gen. nov., sp. nov., isolated from sediments of southern Okinawa.</title>
        <authorList>
            <person name="Fu T."/>
        </authorList>
    </citation>
    <scope>NUCLEOTIDE SEQUENCE [LARGE SCALE GENOMIC DNA]</scope>
    <source>
        <strain evidence="2 3">T3-2 S1-C</strain>
    </source>
</reference>
<keyword evidence="3" id="KW-1185">Reference proteome</keyword>
<dbReference type="Proteomes" id="UP000282985">
    <property type="component" value="Unassembled WGS sequence"/>
</dbReference>
<dbReference type="Gene3D" id="2.120.10.30">
    <property type="entry name" value="TolB, C-terminal domain"/>
    <property type="match status" value="1"/>
</dbReference>
<name>A0A434AZN8_9BACT</name>
<evidence type="ECO:0000313" key="2">
    <source>
        <dbReference type="EMBL" id="RUT80089.1"/>
    </source>
</evidence>
<feature type="signal peptide" evidence="1">
    <location>
        <begin position="1"/>
        <end position="23"/>
    </location>
</feature>
<keyword evidence="1" id="KW-0732">Signal</keyword>
<dbReference type="RefSeq" id="WP_127342227.1">
    <property type="nucleotide sequence ID" value="NZ_RJJX01000001.1"/>
</dbReference>
<gene>
    <name evidence="2" type="ORF">DLK05_01650</name>
</gene>
<proteinExistence type="predicted"/>
<evidence type="ECO:0000256" key="1">
    <source>
        <dbReference type="SAM" id="SignalP"/>
    </source>
</evidence>
<dbReference type="InterPro" id="IPR011042">
    <property type="entry name" value="6-blade_b-propeller_TolB-like"/>
</dbReference>
<sequence length="1014" mass="116199">MKIVFRFLSLCLLLIISESVAYAQYFNTGQDPASISWQQINTKDFQIVFPAAYEQKARYMAAVFQDLLAKGGKDLQHQPKKFSVILHTYNATTNGMVAWAPKRMEVFTTSPQDNDAQLWIDHVATHEYRHVIQLDKIEQGFTKALNFIFGQQVTVVVVGMYLPPWFLEGDAVCTETALSESGRGRFPAFEQELRAQLLEKGMYSYDKAVNGSYADFITDRYKLGYYLVGKARTNYGDQLWRNTLNRVARRPFGFTSFASGIKKGMQANRDAVFQRLQAQQKKLVAQGVNVEEIDWKAVQEKNKHADGKLLLYADVMKELEWEWKAQDAKTIKSQFVPLSNREQIYTNKRYPHVKENGAIIVYKSGLADEGYFESLNKAGVATKLFTPGFIYYPGFDYQQGKLLWTEQKDNIRWEKSDKSILVTYNTQTHKRRTYKIANSCFAPVYSPDGNQILTVEVDKSGNNTLVVLNEQSGQIVKQYPAKGEEYFITPKWMPDGKSVVMILLNKQGKQLVAIDLATGKRKTLFEAGKHDIAQVAIGGDNIFFTAAFSGIDNIYAYQLSNGKVWQVTSSRFGATDACWYNHQLYYSDYTSDGYIPVRIDLQKTDWQEWKQHFEPFPLAEALSNQLGEKMEADTTNLERFQVKNYSKTTHLFNIHSWAPVFIDGLDSQADVGVSLASQNKLSTLMTTIGYKKEQGFDHGQFYANLSYRGWFPIIDSKLTVGDRNNNYLALANRISPPQVDTVLVNTAWRQWEWENSIRLPLTLSRGQFTSQVIPKITYNYVKFADTFTQPLAIHTNSNLALGQYNITDRDQTQEIMEYQLFAYNIAKSSPRDVQYRWAQILELNYRHTPFGDASLGETWSAESHLYFPGFQRHHGIKLYGGYQYRSSHNSRYGNMIKSPRGTQDLFGENIYMLGIDYAMPLFYPDWNLGALAYFKRINFDAFFDYGYEQSKIPNGDDQLFNSVFDSFSFGGEFNTDMHVLRFPAPVNFGLRLGYESQSNGIFASFLLTFALNSF</sequence>
<dbReference type="PANTHER" id="PTHR36842:SF1">
    <property type="entry name" value="PROTEIN TOLB"/>
    <property type="match status" value="1"/>
</dbReference>
<dbReference type="AlphaFoldDB" id="A0A434AZN8"/>
<evidence type="ECO:0000313" key="3">
    <source>
        <dbReference type="Proteomes" id="UP000282985"/>
    </source>
</evidence>
<dbReference type="EMBL" id="RJJX01000001">
    <property type="protein sequence ID" value="RUT80089.1"/>
    <property type="molecule type" value="Genomic_DNA"/>
</dbReference>
<accession>A0A434AZN8</accession>
<feature type="chain" id="PRO_5019145356" description="Peptidase MA-like domain-containing protein" evidence="1">
    <location>
        <begin position="24"/>
        <end position="1014"/>
    </location>
</feature>